<keyword evidence="10" id="KW-1185">Reference proteome</keyword>
<feature type="transmembrane region" description="Helical" evidence="8">
    <location>
        <begin position="124"/>
        <end position="144"/>
    </location>
</feature>
<feature type="transmembrane region" description="Helical" evidence="8">
    <location>
        <begin position="52"/>
        <end position="73"/>
    </location>
</feature>
<feature type="transmembrane region" description="Helical" evidence="8">
    <location>
        <begin position="85"/>
        <end position="104"/>
    </location>
</feature>
<dbReference type="Proteomes" id="UP000474777">
    <property type="component" value="Unassembled WGS sequence"/>
</dbReference>
<comment type="caution">
    <text evidence="9">The sequence shown here is derived from an EMBL/GenBank/DDBJ whole genome shotgun (WGS) entry which is preliminary data.</text>
</comment>
<evidence type="ECO:0000256" key="3">
    <source>
        <dbReference type="ARBA" id="ARBA00022475"/>
    </source>
</evidence>
<evidence type="ECO:0000256" key="4">
    <source>
        <dbReference type="ARBA" id="ARBA00022692"/>
    </source>
</evidence>
<keyword evidence="6" id="KW-0406">Ion transport</keyword>
<accession>A0A6B3M278</accession>
<reference evidence="9 10" key="1">
    <citation type="submission" date="2020-02" db="EMBL/GenBank/DDBJ databases">
        <authorList>
            <person name="Kim M.K."/>
        </authorList>
    </citation>
    <scope>NUCLEOTIDE SEQUENCE [LARGE SCALE GENOMIC DNA]</scope>
    <source>
        <strain evidence="9 10">BT327</strain>
    </source>
</reference>
<protein>
    <submittedName>
        <fullName evidence="9">ATPase</fullName>
    </submittedName>
</protein>
<organism evidence="9 10">
    <name type="scientific">Pontibacter burrus</name>
    <dbReference type="NCBI Taxonomy" id="2704466"/>
    <lineage>
        <taxon>Bacteria</taxon>
        <taxon>Pseudomonadati</taxon>
        <taxon>Bacteroidota</taxon>
        <taxon>Cytophagia</taxon>
        <taxon>Cytophagales</taxon>
        <taxon>Hymenobacteraceae</taxon>
        <taxon>Pontibacter</taxon>
    </lineage>
</organism>
<feature type="transmembrane region" description="Helical" evidence="8">
    <location>
        <begin position="274"/>
        <end position="294"/>
    </location>
</feature>
<keyword evidence="3" id="KW-1003">Cell membrane</keyword>
<evidence type="ECO:0000256" key="7">
    <source>
        <dbReference type="ARBA" id="ARBA00023136"/>
    </source>
</evidence>
<gene>
    <name evidence="9" type="ORF">GXP69_18665</name>
</gene>
<evidence type="ECO:0000313" key="9">
    <source>
        <dbReference type="EMBL" id="NEM99727.1"/>
    </source>
</evidence>
<dbReference type="PANTHER" id="PTHR32024:SF1">
    <property type="entry name" value="KTR SYSTEM POTASSIUM UPTAKE PROTEIN B"/>
    <property type="match status" value="1"/>
</dbReference>
<proteinExistence type="predicted"/>
<name>A0A6B3M278_9BACT</name>
<evidence type="ECO:0000256" key="5">
    <source>
        <dbReference type="ARBA" id="ARBA00022989"/>
    </source>
</evidence>
<feature type="transmembrane region" description="Helical" evidence="8">
    <location>
        <begin position="188"/>
        <end position="207"/>
    </location>
</feature>
<dbReference type="GO" id="GO:0005886">
    <property type="term" value="C:plasma membrane"/>
    <property type="evidence" value="ECO:0007669"/>
    <property type="project" value="UniProtKB-SubCell"/>
</dbReference>
<dbReference type="GO" id="GO:0030001">
    <property type="term" value="P:metal ion transport"/>
    <property type="evidence" value="ECO:0007669"/>
    <property type="project" value="UniProtKB-ARBA"/>
</dbReference>
<feature type="transmembrane region" description="Helical" evidence="8">
    <location>
        <begin position="156"/>
        <end position="176"/>
    </location>
</feature>
<dbReference type="InterPro" id="IPR003445">
    <property type="entry name" value="Cat_transpt"/>
</dbReference>
<keyword evidence="4 8" id="KW-0812">Transmembrane</keyword>
<feature type="transmembrane region" description="Helical" evidence="8">
    <location>
        <begin position="438"/>
        <end position="458"/>
    </location>
</feature>
<dbReference type="AlphaFoldDB" id="A0A6B3M278"/>
<feature type="transmembrane region" description="Helical" evidence="8">
    <location>
        <begin position="20"/>
        <end position="40"/>
    </location>
</feature>
<feature type="transmembrane region" description="Helical" evidence="8">
    <location>
        <begin position="219"/>
        <end position="240"/>
    </location>
</feature>
<feature type="transmembrane region" description="Helical" evidence="8">
    <location>
        <begin position="503"/>
        <end position="523"/>
    </location>
</feature>
<evidence type="ECO:0000256" key="1">
    <source>
        <dbReference type="ARBA" id="ARBA00004651"/>
    </source>
</evidence>
<keyword evidence="2" id="KW-0813">Transport</keyword>
<dbReference type="GO" id="GO:0008324">
    <property type="term" value="F:monoatomic cation transmembrane transporter activity"/>
    <property type="evidence" value="ECO:0007669"/>
    <property type="project" value="InterPro"/>
</dbReference>
<evidence type="ECO:0000256" key="8">
    <source>
        <dbReference type="SAM" id="Phobius"/>
    </source>
</evidence>
<keyword evidence="7 8" id="KW-0472">Membrane</keyword>
<feature type="transmembrane region" description="Helical" evidence="8">
    <location>
        <begin position="306"/>
        <end position="326"/>
    </location>
</feature>
<dbReference type="EMBL" id="JAAGWD010000013">
    <property type="protein sequence ID" value="NEM99727.1"/>
    <property type="molecule type" value="Genomic_DNA"/>
</dbReference>
<dbReference type="RefSeq" id="WP_163917111.1">
    <property type="nucleotide sequence ID" value="NZ_JAAGWD010000013.1"/>
</dbReference>
<dbReference type="Pfam" id="PF02386">
    <property type="entry name" value="TrkH"/>
    <property type="match status" value="1"/>
</dbReference>
<sequence length="599" mass="66459">MEIERLNRLLYDSKLRAYALMRRTTYVLTLVSVALLIYAHGVVSDPVMLQSLYYALDGILAVFVLIYFLRILYNFERLKFLQRTWFEGLLMAIILVNHTGTYLLDYPVIYNLFDRVGVPLSVELYRVLVSFYMLFLLVIELLETKVHLKTLQLKPSITFILSFVLLILVGTGLFMMPKMTNSPDGISFLDALFMATSAACVTGLAVVDPGTYFTLSGQIVLLVLVQLGGLGILTFATFFASLMRQGIGLKQHVAIHELLESESLFSSKGLLRKLVFLTFLIEAIGAVFVFISWGNEVKFTSLGSKIFYSVFHSVSAFCNAGFSLYPASLYTEPVRFSYILHLVIALLIIFGGIGFPTIVDVLSPKSMRMRMRLPWRNWKLLSRVTIYTSAALILLGTIGFFFLEYYNTLSSLSFGEAIITSFFQSVTTRTAGYNSVDISQLSTPTMLMFIFLMFIGASPGSTGGGIKTTTFVIILLAVSATIRNKKNIEIGRRTIPHSVAYKAFSVFAFAALLNLFFLFVLSITDPKYDIIRLALEQVSAFATVGLSTGITAGMSDVGKLVLILSMYIGRVGTLTLALALSTRTGTAAYKYPTTQLPVG</sequence>
<feature type="transmembrane region" description="Helical" evidence="8">
    <location>
        <begin position="384"/>
        <end position="403"/>
    </location>
</feature>
<dbReference type="PANTHER" id="PTHR32024">
    <property type="entry name" value="TRK SYSTEM POTASSIUM UPTAKE PROTEIN TRKG-RELATED"/>
    <property type="match status" value="1"/>
</dbReference>
<comment type="subcellular location">
    <subcellularLocation>
        <location evidence="1">Cell membrane</location>
        <topology evidence="1">Multi-pass membrane protein</topology>
    </subcellularLocation>
</comment>
<evidence type="ECO:0000256" key="2">
    <source>
        <dbReference type="ARBA" id="ARBA00022448"/>
    </source>
</evidence>
<feature type="transmembrane region" description="Helical" evidence="8">
    <location>
        <begin position="338"/>
        <end position="363"/>
    </location>
</feature>
<feature type="transmembrane region" description="Helical" evidence="8">
    <location>
        <begin position="560"/>
        <end position="580"/>
    </location>
</feature>
<evidence type="ECO:0000256" key="6">
    <source>
        <dbReference type="ARBA" id="ARBA00023065"/>
    </source>
</evidence>
<keyword evidence="5 8" id="KW-1133">Transmembrane helix</keyword>
<evidence type="ECO:0000313" key="10">
    <source>
        <dbReference type="Proteomes" id="UP000474777"/>
    </source>
</evidence>